<organism evidence="1 2">
    <name type="scientific">Colletotrichum navitas</name>
    <dbReference type="NCBI Taxonomy" id="681940"/>
    <lineage>
        <taxon>Eukaryota</taxon>
        <taxon>Fungi</taxon>
        <taxon>Dikarya</taxon>
        <taxon>Ascomycota</taxon>
        <taxon>Pezizomycotina</taxon>
        <taxon>Sordariomycetes</taxon>
        <taxon>Hypocreomycetidae</taxon>
        <taxon>Glomerellales</taxon>
        <taxon>Glomerellaceae</taxon>
        <taxon>Colletotrichum</taxon>
        <taxon>Colletotrichum graminicola species complex</taxon>
    </lineage>
</organism>
<dbReference type="EMBL" id="JAHLJV010000006">
    <property type="protein sequence ID" value="KAK1597958.1"/>
    <property type="molecule type" value="Genomic_DNA"/>
</dbReference>
<protein>
    <submittedName>
        <fullName evidence="1">Uncharacterized protein</fullName>
    </submittedName>
</protein>
<keyword evidence="2" id="KW-1185">Reference proteome</keyword>
<name>A0AAD8QB12_9PEZI</name>
<dbReference type="GeneID" id="85436671"/>
<accession>A0AAD8QB12</accession>
<reference evidence="1" key="1">
    <citation type="submission" date="2021-06" db="EMBL/GenBank/DDBJ databases">
        <title>Comparative genomics, transcriptomics and evolutionary studies reveal genomic signatures of adaptation to plant cell wall in hemibiotrophic fungi.</title>
        <authorList>
            <consortium name="DOE Joint Genome Institute"/>
            <person name="Baroncelli R."/>
            <person name="Diaz J.F."/>
            <person name="Benocci T."/>
            <person name="Peng M."/>
            <person name="Battaglia E."/>
            <person name="Haridas S."/>
            <person name="Andreopoulos W."/>
            <person name="Labutti K."/>
            <person name="Pangilinan J."/>
            <person name="Floch G.L."/>
            <person name="Makela M.R."/>
            <person name="Henrissat B."/>
            <person name="Grigoriev I.V."/>
            <person name="Crouch J.A."/>
            <person name="De Vries R.P."/>
            <person name="Sukno S.A."/>
            <person name="Thon M.R."/>
        </authorList>
    </citation>
    <scope>NUCLEOTIDE SEQUENCE</scope>
    <source>
        <strain evidence="1">CBS 125086</strain>
    </source>
</reference>
<proteinExistence type="predicted"/>
<dbReference type="Proteomes" id="UP001230504">
    <property type="component" value="Unassembled WGS sequence"/>
</dbReference>
<sequence>MPSWLTPSSHMYRSFNLSPALKGLARLGEDMRFLAAGWLVNRCIHHRIRVPHTQDLGTSSNALHVVGRYVSCQRSKKGGGHHGPEVSRTTRLGRDRLKLKLAKSTIEGVENRFDYNGRQQPAGTPISHTVHVRCDKRIGMSWPPTAMLHTPYTWQ</sequence>
<evidence type="ECO:0000313" key="2">
    <source>
        <dbReference type="Proteomes" id="UP001230504"/>
    </source>
</evidence>
<gene>
    <name evidence="1" type="ORF">LY79DRAFT_323305</name>
</gene>
<comment type="caution">
    <text evidence="1">The sequence shown here is derived from an EMBL/GenBank/DDBJ whole genome shotgun (WGS) entry which is preliminary data.</text>
</comment>
<dbReference type="AlphaFoldDB" id="A0AAD8QB12"/>
<evidence type="ECO:0000313" key="1">
    <source>
        <dbReference type="EMBL" id="KAK1597958.1"/>
    </source>
</evidence>
<dbReference type="RefSeq" id="XP_060418703.1">
    <property type="nucleotide sequence ID" value="XM_060552431.1"/>
</dbReference>